<dbReference type="Pfam" id="PF13392">
    <property type="entry name" value="HNH_3"/>
    <property type="match status" value="1"/>
</dbReference>
<feature type="domain" description="HNH nuclease" evidence="2">
    <location>
        <begin position="75"/>
        <end position="117"/>
    </location>
</feature>
<dbReference type="Proteomes" id="UP000594057">
    <property type="component" value="Segment"/>
</dbReference>
<keyword evidence="3" id="KW-0378">Hydrolase</keyword>
<dbReference type="GO" id="GO:0016788">
    <property type="term" value="F:hydrolase activity, acting on ester bonds"/>
    <property type="evidence" value="ECO:0007669"/>
    <property type="project" value="InterPro"/>
</dbReference>
<keyword evidence="4" id="KW-1185">Reference proteome</keyword>
<dbReference type="GeneID" id="65131504"/>
<dbReference type="InterPro" id="IPR003647">
    <property type="entry name" value="Intron_nuc_1_rpt"/>
</dbReference>
<protein>
    <submittedName>
        <fullName evidence="3">HNH endonuclease</fullName>
    </submittedName>
</protein>
<dbReference type="InterPro" id="IPR003615">
    <property type="entry name" value="HNH_nuc"/>
</dbReference>
<evidence type="ECO:0000313" key="4">
    <source>
        <dbReference type="Proteomes" id="UP000594057"/>
    </source>
</evidence>
<keyword evidence="3" id="KW-0255">Endonuclease</keyword>
<dbReference type="Gene3D" id="1.10.10.10">
    <property type="entry name" value="Winged helix-like DNA-binding domain superfamily/Winged helix DNA-binding domain"/>
    <property type="match status" value="1"/>
</dbReference>
<dbReference type="SUPFAM" id="SSF54060">
    <property type="entry name" value="His-Me finger endonucleases"/>
    <property type="match status" value="1"/>
</dbReference>
<dbReference type="GO" id="GO:0004519">
    <property type="term" value="F:endonuclease activity"/>
    <property type="evidence" value="ECO:0007669"/>
    <property type="project" value="UniProtKB-KW"/>
</dbReference>
<name>A0A7M1S0U0_9CAUD</name>
<dbReference type="InterPro" id="IPR010902">
    <property type="entry name" value="NUMOD4"/>
</dbReference>
<reference evidence="3 4" key="1">
    <citation type="submission" date="2020-07" db="EMBL/GenBank/DDBJ databases">
        <title>Taxonomic proposal: Crassvirales, a new order of highly abundant and diverse bacterial viruses.</title>
        <authorList>
            <person name="Shkoporov A.N."/>
            <person name="Stockdale S.R."/>
            <person name="Guerin E."/>
            <person name="Ross R.P."/>
            <person name="Hill C."/>
        </authorList>
    </citation>
    <scope>NUCLEOTIDE SEQUENCE [LARGE SCALE GENOMIC DNA]</scope>
</reference>
<dbReference type="SMART" id="SM00497">
    <property type="entry name" value="IENR1"/>
    <property type="match status" value="1"/>
</dbReference>
<organism evidence="3 4">
    <name type="scientific">uncultured phage cr115_1</name>
    <dbReference type="NCBI Taxonomy" id="2772089"/>
    <lineage>
        <taxon>Viruses</taxon>
        <taxon>Duplodnaviria</taxon>
        <taxon>Heunggongvirae</taxon>
        <taxon>Uroviricota</taxon>
        <taxon>Caudoviricetes</taxon>
        <taxon>Crassvirales</taxon>
        <taxon>Suoliviridae</taxon>
        <taxon>Uncouvirinae</taxon>
        <taxon>Birpovirus</taxon>
        <taxon>Birpovirus hiberniae</taxon>
    </lineage>
</organism>
<evidence type="ECO:0000259" key="1">
    <source>
        <dbReference type="Pfam" id="PF07463"/>
    </source>
</evidence>
<dbReference type="SUPFAM" id="SSF64496">
    <property type="entry name" value="DNA-binding domain of intron-encoded endonucleases"/>
    <property type="match status" value="1"/>
</dbReference>
<accession>A0A7M1S0U0</accession>
<keyword evidence="3" id="KW-0540">Nuclease</keyword>
<evidence type="ECO:0000259" key="2">
    <source>
        <dbReference type="Pfam" id="PF13392"/>
    </source>
</evidence>
<dbReference type="Pfam" id="PF07463">
    <property type="entry name" value="NUMOD4"/>
    <property type="match status" value="1"/>
</dbReference>
<dbReference type="Gene3D" id="3.90.75.20">
    <property type="match status" value="1"/>
</dbReference>
<dbReference type="KEGG" id="vg:65131504"/>
<proteinExistence type="predicted"/>
<dbReference type="InterPro" id="IPR036388">
    <property type="entry name" value="WH-like_DNA-bd_sf"/>
</dbReference>
<feature type="domain" description="NUMOD4" evidence="1">
    <location>
        <begin position="4"/>
        <end position="65"/>
    </location>
</feature>
<sequence>MIREIWKDIPGYEDLYLVSSSGRIKSKCREVTVIRTGYRPGTYSYVIPERIMNQSIRSKYWCITLCKDGVHSNHLVHRLIAKAFFDNYSDDLEVNHKNEDKLDNSLSNLEMCTRKYNKNYGTGNYRSSKKRSKPILLFSADGELVKEWCSMNEIARSLGICLKDLWRACNNPKATARKYIWKYKQH</sequence>
<evidence type="ECO:0000313" key="3">
    <source>
        <dbReference type="EMBL" id="QOR60034.1"/>
    </source>
</evidence>
<dbReference type="InterPro" id="IPR044925">
    <property type="entry name" value="His-Me_finger_sf"/>
</dbReference>
<dbReference type="EMBL" id="MT774405">
    <property type="protein sequence ID" value="QOR60034.1"/>
    <property type="molecule type" value="Genomic_DNA"/>
</dbReference>
<dbReference type="RefSeq" id="YP_010113007.1">
    <property type="nucleotide sequence ID" value="NC_055898.1"/>
</dbReference>